<dbReference type="Gene3D" id="3.40.50.12780">
    <property type="entry name" value="N-terminal domain of ligase-like"/>
    <property type="match status" value="1"/>
</dbReference>
<dbReference type="SMART" id="SM00824">
    <property type="entry name" value="PKS_TE"/>
    <property type="match status" value="1"/>
</dbReference>
<keyword evidence="3" id="KW-1185">Reference proteome</keyword>
<reference evidence="2 3" key="1">
    <citation type="submission" date="2009-08" db="EMBL/GenBank/DDBJ databases">
        <title>The Genome Sequence of Spizellomyces punctatus strain DAOM BR117.</title>
        <authorList>
            <consortium name="The Broad Institute Genome Sequencing Platform"/>
            <person name="Russ C."/>
            <person name="Cuomo C."/>
            <person name="Shea T."/>
            <person name="Young S.K."/>
            <person name="Zeng Q."/>
            <person name="Koehrsen M."/>
            <person name="Haas B."/>
            <person name="Borodovsky M."/>
            <person name="Guigo R."/>
            <person name="Alvarado L."/>
            <person name="Berlin A."/>
            <person name="Bochicchio J."/>
            <person name="Borenstein D."/>
            <person name="Chapman S."/>
            <person name="Chen Z."/>
            <person name="Engels R."/>
            <person name="Freedman E."/>
            <person name="Gellesch M."/>
            <person name="Goldberg J."/>
            <person name="Griggs A."/>
            <person name="Gujja S."/>
            <person name="Heiman D."/>
            <person name="Hepburn T."/>
            <person name="Howarth C."/>
            <person name="Jen D."/>
            <person name="Larson L."/>
            <person name="Lewis B."/>
            <person name="Mehta T."/>
            <person name="Park D."/>
            <person name="Pearson M."/>
            <person name="Roberts A."/>
            <person name="Saif S."/>
            <person name="Shenoy N."/>
            <person name="Sisk P."/>
            <person name="Stolte C."/>
            <person name="Sykes S."/>
            <person name="Thomson T."/>
            <person name="Walk T."/>
            <person name="White J."/>
            <person name="Yandava C."/>
            <person name="Burger G."/>
            <person name="Gray M.W."/>
            <person name="Holland P.W.H."/>
            <person name="King N."/>
            <person name="Lang F.B.F."/>
            <person name="Roger A.J."/>
            <person name="Ruiz-Trillo I."/>
            <person name="Lander E."/>
            <person name="Nusbaum C."/>
        </authorList>
    </citation>
    <scope>NUCLEOTIDE SEQUENCE [LARGE SCALE GENOMIC DNA]</scope>
    <source>
        <strain evidence="2 3">DAOM BR117</strain>
    </source>
</reference>
<sequence length="959" mass="107238">MKVPLKLLKFVQQCRWLAKQASNRQRNETDIRQILVRCARRYPGRGLYYVASVSGIENPTFTTYMELLNRAVLISSFLKAKGLSPGRVIVLYFNNHQDNIEYFWGALFAGLLPCVLGPLNPSVPGKNSKMVSYLHRLLNKPIFLTRQSQCADLTKMTEEDTLDVLTADELESKVAVMTKRTHSHRQNGGSAYDTTLLLLTSGSTGMPKAVELTHGNIFAASQAKTASYNLKCDDTVLNWVGFDHVACAVENHITPMCVGANQVHVLAPLLINDVGSFFKMIEHYGITLTFAPNFLLAKMNACLRENMEQYRGKLDLSVLRRINSGGEANVVETGQQLLEALEKADARFAGCITPGFGMTETCAGCIYNLGYPFVDAGRELASVGRCVKGVQMRIVDKDGKETSSGRVGALQIRGRMVFKGYFNNPVATRGSFTDGWFKTGDCGFVVDGVLTLTGRANDSIIVNGINYGTSELERHLESVPGITKSFVAVLTTRPPGSGHEHLAIVYLPSFAYPDDEETLVKTHAAIRERTVLYCSKVPEIILPLPQKAMEKTSLGKLPRGQLRKQLEGGGFDCHLSKVEEILAKRRQVLKASPATPAESTLATFWSHIFGVPQESLDAEENFFERGGSSLEVIRYKSMIVEHFSLDDNWPVIRIMQYPTIRSLAHHLTSETQFAENVKPNSNYDPLICLQPTGSRTPIFFIHPGVGEVLIFVNLAKYFINERPFYALRARGFDEGQTYFESMEEMVETYTRAIERKQPHGPYALAGYSYGGVVAFEIAKKLEARNAEVKFVGLVNIPPHIKSRMLEINWTDGFLNLSYFLEFITKAEAKELASQLLPLSRREQLDYVWHRAPKARRAELGLDVERLEKWVDLAQSLLACGRAYEPSGMVRGCDLTVFYAEPLKGTKTDWLVNQLQDWANYAQQNVQYVEVPGSHYTLMNQLYVGHFQKIFKDSLAKAGL</sequence>
<evidence type="ECO:0000259" key="1">
    <source>
        <dbReference type="PROSITE" id="PS50075"/>
    </source>
</evidence>
<dbReference type="InterPro" id="IPR020802">
    <property type="entry name" value="TesA-like"/>
</dbReference>
<dbReference type="Proteomes" id="UP000053201">
    <property type="component" value="Unassembled WGS sequence"/>
</dbReference>
<proteinExistence type="predicted"/>
<dbReference type="Pfam" id="PF00550">
    <property type="entry name" value="PP-binding"/>
    <property type="match status" value="1"/>
</dbReference>
<dbReference type="Gene3D" id="3.40.50.1820">
    <property type="entry name" value="alpha/beta hydrolase"/>
    <property type="match status" value="1"/>
</dbReference>
<dbReference type="VEuPathDB" id="FungiDB:SPPG_00011"/>
<dbReference type="STRING" id="645134.A0A0L0HT37"/>
<dbReference type="InParanoid" id="A0A0L0HT37"/>
<accession>A0A0L0HT37</accession>
<dbReference type="InterPro" id="IPR020845">
    <property type="entry name" value="AMP-binding_CS"/>
</dbReference>
<evidence type="ECO:0000313" key="2">
    <source>
        <dbReference type="EMBL" id="KND04273.1"/>
    </source>
</evidence>
<dbReference type="SUPFAM" id="SSF56801">
    <property type="entry name" value="Acetyl-CoA synthetase-like"/>
    <property type="match status" value="1"/>
</dbReference>
<dbReference type="Pfam" id="PF00975">
    <property type="entry name" value="Thioesterase"/>
    <property type="match status" value="1"/>
</dbReference>
<dbReference type="PROSITE" id="PS00455">
    <property type="entry name" value="AMP_BINDING"/>
    <property type="match status" value="1"/>
</dbReference>
<dbReference type="InterPro" id="IPR000873">
    <property type="entry name" value="AMP-dep_synth/lig_dom"/>
</dbReference>
<name>A0A0L0HT37_SPIPD</name>
<dbReference type="PANTHER" id="PTHR43767">
    <property type="entry name" value="LONG-CHAIN-FATTY-ACID--COA LIGASE"/>
    <property type="match status" value="1"/>
</dbReference>
<dbReference type="eggNOG" id="KOG1176">
    <property type="taxonomic scope" value="Eukaryota"/>
</dbReference>
<dbReference type="Gene3D" id="1.10.1200.10">
    <property type="entry name" value="ACP-like"/>
    <property type="match status" value="1"/>
</dbReference>
<dbReference type="SUPFAM" id="SSF53474">
    <property type="entry name" value="alpha/beta-Hydrolases"/>
    <property type="match status" value="1"/>
</dbReference>
<gene>
    <name evidence="2" type="ORF">SPPG_00011</name>
</gene>
<dbReference type="InterPro" id="IPR009081">
    <property type="entry name" value="PP-bd_ACP"/>
</dbReference>
<dbReference type="Pfam" id="PF00501">
    <property type="entry name" value="AMP-binding"/>
    <property type="match status" value="1"/>
</dbReference>
<dbReference type="InterPro" id="IPR050237">
    <property type="entry name" value="ATP-dep_AMP-bd_enzyme"/>
</dbReference>
<dbReference type="SUPFAM" id="SSF47336">
    <property type="entry name" value="ACP-like"/>
    <property type="match status" value="1"/>
</dbReference>
<dbReference type="GeneID" id="27683766"/>
<dbReference type="OrthoDB" id="288590at2759"/>
<feature type="domain" description="Carrier" evidence="1">
    <location>
        <begin position="592"/>
        <end position="671"/>
    </location>
</feature>
<protein>
    <recommendedName>
        <fullName evidence="1">Carrier domain-containing protein</fullName>
    </recommendedName>
</protein>
<dbReference type="eggNOG" id="KOG1202">
    <property type="taxonomic scope" value="Eukaryota"/>
</dbReference>
<dbReference type="OMA" id="LWPAFGM"/>
<dbReference type="EMBL" id="KQ257450">
    <property type="protein sequence ID" value="KND04273.1"/>
    <property type="molecule type" value="Genomic_DNA"/>
</dbReference>
<organism evidence="2 3">
    <name type="scientific">Spizellomyces punctatus (strain DAOM BR117)</name>
    <dbReference type="NCBI Taxonomy" id="645134"/>
    <lineage>
        <taxon>Eukaryota</taxon>
        <taxon>Fungi</taxon>
        <taxon>Fungi incertae sedis</taxon>
        <taxon>Chytridiomycota</taxon>
        <taxon>Chytridiomycota incertae sedis</taxon>
        <taxon>Chytridiomycetes</taxon>
        <taxon>Spizellomycetales</taxon>
        <taxon>Spizellomycetaceae</taxon>
        <taxon>Spizellomyces</taxon>
    </lineage>
</organism>
<dbReference type="PROSITE" id="PS50075">
    <property type="entry name" value="CARRIER"/>
    <property type="match status" value="1"/>
</dbReference>
<evidence type="ECO:0000313" key="3">
    <source>
        <dbReference type="Proteomes" id="UP000053201"/>
    </source>
</evidence>
<dbReference type="PANTHER" id="PTHR43767:SF10">
    <property type="entry name" value="SURFACTIN SYNTHASE SUBUNIT 1"/>
    <property type="match status" value="1"/>
</dbReference>
<dbReference type="InterPro" id="IPR001031">
    <property type="entry name" value="Thioesterase"/>
</dbReference>
<dbReference type="InterPro" id="IPR042099">
    <property type="entry name" value="ANL_N_sf"/>
</dbReference>
<dbReference type="InterPro" id="IPR045851">
    <property type="entry name" value="AMP-bd_C_sf"/>
</dbReference>
<dbReference type="AlphaFoldDB" id="A0A0L0HT37"/>
<dbReference type="InterPro" id="IPR036736">
    <property type="entry name" value="ACP-like_sf"/>
</dbReference>
<dbReference type="Gene3D" id="3.30.300.30">
    <property type="match status" value="1"/>
</dbReference>
<dbReference type="InterPro" id="IPR029058">
    <property type="entry name" value="AB_hydrolase_fold"/>
</dbReference>
<dbReference type="RefSeq" id="XP_016612312.1">
    <property type="nucleotide sequence ID" value="XM_016748346.1"/>
</dbReference>